<reference evidence="1 2" key="1">
    <citation type="submission" date="2017-09" db="EMBL/GenBank/DDBJ databases">
        <title>Depth-based differentiation of microbial function through sediment-hosted aquifers and enrichment of novel symbionts in the deep terrestrial subsurface.</title>
        <authorList>
            <person name="Probst A.J."/>
            <person name="Ladd B."/>
            <person name="Jarett J.K."/>
            <person name="Geller-Mcgrath D.E."/>
            <person name="Sieber C.M."/>
            <person name="Emerson J.B."/>
            <person name="Anantharaman K."/>
            <person name="Thomas B.C."/>
            <person name="Malmstrom R."/>
            <person name="Stieglmeier M."/>
            <person name="Klingl A."/>
            <person name="Woyke T."/>
            <person name="Ryan C.M."/>
            <person name="Banfield J.F."/>
        </authorList>
    </citation>
    <scope>NUCLEOTIDE SEQUENCE [LARGE SCALE GENOMIC DNA]</scope>
    <source>
        <strain evidence="1">CG15_BIG_FIL_POST_REV_8_21_14_020_45_12</strain>
    </source>
</reference>
<dbReference type="EMBL" id="PFGC01000041">
    <property type="protein sequence ID" value="PIW36777.1"/>
    <property type="molecule type" value="Genomic_DNA"/>
</dbReference>
<evidence type="ECO:0000313" key="1">
    <source>
        <dbReference type="EMBL" id="PIW36777.1"/>
    </source>
</evidence>
<dbReference type="SUPFAM" id="SSF47598">
    <property type="entry name" value="Ribbon-helix-helix"/>
    <property type="match status" value="1"/>
</dbReference>
<comment type="caution">
    <text evidence="1">The sequence shown here is derived from an EMBL/GenBank/DDBJ whole genome shotgun (WGS) entry which is preliminary data.</text>
</comment>
<name>A0A2M7H3H1_9BACT</name>
<sequence>MTNKPVQISEDLFIKLDQMATQRGVTVDQLVQEMLGDSLKAAGAVYQDHDEAKIKERLKSLGYID</sequence>
<dbReference type="InterPro" id="IPR010985">
    <property type="entry name" value="Ribbon_hlx_hlx"/>
</dbReference>
<dbReference type="GO" id="GO:0006355">
    <property type="term" value="P:regulation of DNA-templated transcription"/>
    <property type="evidence" value="ECO:0007669"/>
    <property type="project" value="InterPro"/>
</dbReference>
<proteinExistence type="predicted"/>
<accession>A0A2M7H3H1</accession>
<organism evidence="1 2">
    <name type="scientific">Candidatus Kerfeldbacteria bacterium CG15_BIG_FIL_POST_REV_8_21_14_020_45_12</name>
    <dbReference type="NCBI Taxonomy" id="2014247"/>
    <lineage>
        <taxon>Bacteria</taxon>
        <taxon>Candidatus Kerfeldiibacteriota</taxon>
    </lineage>
</organism>
<protein>
    <submittedName>
        <fullName evidence="1">Uncharacterized protein</fullName>
    </submittedName>
</protein>
<evidence type="ECO:0000313" key="2">
    <source>
        <dbReference type="Proteomes" id="UP000230292"/>
    </source>
</evidence>
<dbReference type="AlphaFoldDB" id="A0A2M7H3H1"/>
<gene>
    <name evidence="1" type="ORF">COW24_03770</name>
</gene>
<dbReference type="Proteomes" id="UP000230292">
    <property type="component" value="Unassembled WGS sequence"/>
</dbReference>